<dbReference type="OrthoDB" id="9948189at2"/>
<gene>
    <name evidence="2" type="ORF">ADN00_00955</name>
</gene>
<keyword evidence="1" id="KW-1133">Transmembrane helix</keyword>
<keyword evidence="1" id="KW-0472">Membrane</keyword>
<evidence type="ECO:0000256" key="1">
    <source>
        <dbReference type="SAM" id="Phobius"/>
    </source>
</evidence>
<name>A0A0N8GPK1_9CHLR</name>
<dbReference type="Proteomes" id="UP000050417">
    <property type="component" value="Unassembled WGS sequence"/>
</dbReference>
<dbReference type="EMBL" id="LGCL01000002">
    <property type="protein sequence ID" value="KPL81122.1"/>
    <property type="molecule type" value="Genomic_DNA"/>
</dbReference>
<dbReference type="STRING" id="1134406.ADN00_00955"/>
<dbReference type="RefSeq" id="WP_075061076.1">
    <property type="nucleotide sequence ID" value="NZ_LGCL01000002.1"/>
</dbReference>
<keyword evidence="1" id="KW-0812">Transmembrane</keyword>
<comment type="caution">
    <text evidence="2">The sequence shown here is derived from an EMBL/GenBank/DDBJ whole genome shotgun (WGS) entry which is preliminary data.</text>
</comment>
<feature type="transmembrane region" description="Helical" evidence="1">
    <location>
        <begin position="21"/>
        <end position="38"/>
    </location>
</feature>
<reference evidence="2 3" key="1">
    <citation type="submission" date="2015-07" db="EMBL/GenBank/DDBJ databases">
        <title>Genome sequence of Ornatilinea apprima DSM 23815.</title>
        <authorList>
            <person name="Hemp J."/>
            <person name="Ward L.M."/>
            <person name="Pace L.A."/>
            <person name="Fischer W.W."/>
        </authorList>
    </citation>
    <scope>NUCLEOTIDE SEQUENCE [LARGE SCALE GENOMIC DNA]</scope>
    <source>
        <strain evidence="2 3">P3M-1</strain>
    </source>
</reference>
<organism evidence="2 3">
    <name type="scientific">Ornatilinea apprima</name>
    <dbReference type="NCBI Taxonomy" id="1134406"/>
    <lineage>
        <taxon>Bacteria</taxon>
        <taxon>Bacillati</taxon>
        <taxon>Chloroflexota</taxon>
        <taxon>Anaerolineae</taxon>
        <taxon>Anaerolineales</taxon>
        <taxon>Anaerolineaceae</taxon>
        <taxon>Ornatilinea</taxon>
    </lineage>
</organism>
<protein>
    <submittedName>
        <fullName evidence="2">Uncharacterized protein</fullName>
    </submittedName>
</protein>
<proteinExistence type="predicted"/>
<feature type="transmembrane region" description="Helical" evidence="1">
    <location>
        <begin position="50"/>
        <end position="68"/>
    </location>
</feature>
<dbReference type="AlphaFoldDB" id="A0A0N8GPK1"/>
<evidence type="ECO:0000313" key="2">
    <source>
        <dbReference type="EMBL" id="KPL81122.1"/>
    </source>
</evidence>
<sequence length="69" mass="7745">MLHVFSRLIDRLSNFFAARKGLLPILGMLLIVVNFILRHLSSGWLADSDLFLHLGTLIALLGFLLAWAL</sequence>
<accession>A0A0N8GPK1</accession>
<keyword evidence="3" id="KW-1185">Reference proteome</keyword>
<evidence type="ECO:0000313" key="3">
    <source>
        <dbReference type="Proteomes" id="UP000050417"/>
    </source>
</evidence>